<name>A0ABD1Z082_9MARC</name>
<evidence type="ECO:0000256" key="2">
    <source>
        <dbReference type="ARBA" id="ARBA00022679"/>
    </source>
</evidence>
<reference evidence="5 6" key="1">
    <citation type="submission" date="2024-09" db="EMBL/GenBank/DDBJ databases">
        <title>Chromosome-scale assembly of Riccia fluitans.</title>
        <authorList>
            <person name="Paukszto L."/>
            <person name="Sawicki J."/>
            <person name="Karawczyk K."/>
            <person name="Piernik-Szablinska J."/>
            <person name="Szczecinska M."/>
            <person name="Mazdziarz M."/>
        </authorList>
    </citation>
    <scope>NUCLEOTIDE SEQUENCE [LARGE SCALE GENOMIC DNA]</scope>
    <source>
        <strain evidence="5">Rf_01</strain>
        <tissue evidence="5">Aerial parts of the thallus</tissue>
    </source>
</reference>
<proteinExistence type="predicted"/>
<dbReference type="GO" id="GO:0005794">
    <property type="term" value="C:Golgi apparatus"/>
    <property type="evidence" value="ECO:0007669"/>
    <property type="project" value="UniProtKB-ARBA"/>
</dbReference>
<evidence type="ECO:0000313" key="5">
    <source>
        <dbReference type="EMBL" id="KAL2636130.1"/>
    </source>
</evidence>
<gene>
    <name evidence="5" type="ORF">R1flu_007609</name>
</gene>
<dbReference type="GO" id="GO:0016763">
    <property type="term" value="F:pentosyltransferase activity"/>
    <property type="evidence" value="ECO:0007669"/>
    <property type="project" value="UniProtKB-ARBA"/>
</dbReference>
<dbReference type="AlphaFoldDB" id="A0ABD1Z082"/>
<dbReference type="Proteomes" id="UP001605036">
    <property type="component" value="Unassembled WGS sequence"/>
</dbReference>
<protein>
    <recommendedName>
        <fullName evidence="4">Glycosyltransferase 61 catalytic domain-containing protein</fullName>
    </recommendedName>
</protein>
<evidence type="ECO:0000256" key="3">
    <source>
        <dbReference type="ARBA" id="ARBA00023180"/>
    </source>
</evidence>
<dbReference type="PANTHER" id="PTHR48437">
    <property type="entry name" value="INITIATOR BINDING DOMAIN-CONTAINING PROTEIN"/>
    <property type="match status" value="1"/>
</dbReference>
<keyword evidence="3" id="KW-0325">Glycoprotein</keyword>
<dbReference type="EMBL" id="JBHFFA010000003">
    <property type="protein sequence ID" value="KAL2636130.1"/>
    <property type="molecule type" value="Genomic_DNA"/>
</dbReference>
<keyword evidence="6" id="KW-1185">Reference proteome</keyword>
<organism evidence="5 6">
    <name type="scientific">Riccia fluitans</name>
    <dbReference type="NCBI Taxonomy" id="41844"/>
    <lineage>
        <taxon>Eukaryota</taxon>
        <taxon>Viridiplantae</taxon>
        <taxon>Streptophyta</taxon>
        <taxon>Embryophyta</taxon>
        <taxon>Marchantiophyta</taxon>
        <taxon>Marchantiopsida</taxon>
        <taxon>Marchantiidae</taxon>
        <taxon>Marchantiales</taxon>
        <taxon>Ricciaceae</taxon>
        <taxon>Riccia</taxon>
    </lineage>
</organism>
<evidence type="ECO:0000256" key="1">
    <source>
        <dbReference type="ARBA" id="ARBA00022676"/>
    </source>
</evidence>
<keyword evidence="2" id="KW-0808">Transferase</keyword>
<evidence type="ECO:0000313" key="6">
    <source>
        <dbReference type="Proteomes" id="UP001605036"/>
    </source>
</evidence>
<evidence type="ECO:0000259" key="4">
    <source>
        <dbReference type="Pfam" id="PF04577"/>
    </source>
</evidence>
<sequence>MKTKLNSGGCVTALTHLYGSSFGICGGERASGAFGRLSERRRCDGNALLEVWQAGRGLKRKPLPLRRHRKQANKTKELEIGPWRRGGGREAAGQGTGRVNYTHYHIQVGLDAGLGNCEGLRDVTTMMKNRKHHRRQTHRHRGALSQRLAGHSFLQRLDCGKGAPAFHLYNPTLRTSICEGKHMVMNLGKIQMSKGGEFLKNVIGRDESEELPQFSDGAFEVMVTSGSPTEAGSRVLDDSQIDRLVPQGTVNQHTLRELMRRVKTVDSSKVKCARTVSEPTVVVTRFEYANLFHTSTDWFSAYSTARVAGLKKRPHIVFLDGHCKSPMDDGWEAMYTSVHYAKHFTGPVCFEHVIFAPLGYDVPLFKHITQTLDCLGASSEELAKNPDPRRTSRLREFGEFVALSFESPGEAEVATDTSAVPEVRVLMVRREDYLAHPRHSGKPQQRLANELEVLETLRSWAKERSSILFEDNRSLLNVTVINGMLAHMTLAQQMNAVSGADVLVGAHGAGLTHLIFAKPTASVLEISSPIYRRPHFQTLSHWQGRDYHVINMDGNTADNKQVREAMDKILKVISESKLGS</sequence>
<dbReference type="Pfam" id="PF04577">
    <property type="entry name" value="Glyco_transf_61"/>
    <property type="match status" value="1"/>
</dbReference>
<dbReference type="PANTHER" id="PTHR48437:SF1">
    <property type="entry name" value="INITIATOR BINDING DOMAIN-CONTAINING PROTEIN"/>
    <property type="match status" value="1"/>
</dbReference>
<dbReference type="InterPro" id="IPR049625">
    <property type="entry name" value="Glyco_transf_61_cat"/>
</dbReference>
<accession>A0ABD1Z082</accession>
<dbReference type="InterPro" id="IPR007657">
    <property type="entry name" value="Glycosyltransferase_61"/>
</dbReference>
<feature type="domain" description="Glycosyltransferase 61 catalytic" evidence="4">
    <location>
        <begin position="424"/>
        <end position="523"/>
    </location>
</feature>
<keyword evidence="1" id="KW-0328">Glycosyltransferase</keyword>
<comment type="caution">
    <text evidence="5">The sequence shown here is derived from an EMBL/GenBank/DDBJ whole genome shotgun (WGS) entry which is preliminary data.</text>
</comment>